<dbReference type="InterPro" id="IPR058980">
    <property type="entry name" value="Glyco_transf_N"/>
</dbReference>
<protein>
    <recommendedName>
        <fullName evidence="3">Glycosyltransferase N-terminal domain-containing protein</fullName>
    </recommendedName>
</protein>
<dbReference type="AlphaFoldDB" id="A0AAW1J9D3"/>
<dbReference type="GO" id="GO:0016104">
    <property type="term" value="P:triterpenoid biosynthetic process"/>
    <property type="evidence" value="ECO:0007669"/>
    <property type="project" value="UniProtKB-ARBA"/>
</dbReference>
<dbReference type="GO" id="GO:0035251">
    <property type="term" value="F:UDP-glucosyltransferase activity"/>
    <property type="evidence" value="ECO:0007669"/>
    <property type="project" value="UniProtKB-ARBA"/>
</dbReference>
<dbReference type="PANTHER" id="PTHR48045">
    <property type="entry name" value="UDP-GLYCOSYLTRANSFERASE 72B1"/>
    <property type="match status" value="1"/>
</dbReference>
<dbReference type="InterPro" id="IPR002213">
    <property type="entry name" value="UDP_glucos_trans"/>
</dbReference>
<name>A0AAW1J9D3_SAPOF</name>
<dbReference type="FunFam" id="3.40.50.2000:FF:000040">
    <property type="entry name" value="UDP-glycosyltransferase 76C1"/>
    <property type="match status" value="1"/>
</dbReference>
<evidence type="ECO:0000313" key="5">
    <source>
        <dbReference type="Proteomes" id="UP001443914"/>
    </source>
</evidence>
<dbReference type="EMBL" id="JBDFQZ010000008">
    <property type="protein sequence ID" value="KAK9700067.1"/>
    <property type="molecule type" value="Genomic_DNA"/>
</dbReference>
<evidence type="ECO:0000313" key="4">
    <source>
        <dbReference type="EMBL" id="KAK9700067.1"/>
    </source>
</evidence>
<dbReference type="CDD" id="cd03784">
    <property type="entry name" value="GT1_Gtf-like"/>
    <property type="match status" value="1"/>
</dbReference>
<organism evidence="4 5">
    <name type="scientific">Saponaria officinalis</name>
    <name type="common">Common soapwort</name>
    <name type="synonym">Lychnis saponaria</name>
    <dbReference type="NCBI Taxonomy" id="3572"/>
    <lineage>
        <taxon>Eukaryota</taxon>
        <taxon>Viridiplantae</taxon>
        <taxon>Streptophyta</taxon>
        <taxon>Embryophyta</taxon>
        <taxon>Tracheophyta</taxon>
        <taxon>Spermatophyta</taxon>
        <taxon>Magnoliopsida</taxon>
        <taxon>eudicotyledons</taxon>
        <taxon>Gunneridae</taxon>
        <taxon>Pentapetalae</taxon>
        <taxon>Caryophyllales</taxon>
        <taxon>Caryophyllaceae</taxon>
        <taxon>Caryophylleae</taxon>
        <taxon>Saponaria</taxon>
    </lineage>
</organism>
<dbReference type="Pfam" id="PF26168">
    <property type="entry name" value="Glyco_transf_N"/>
    <property type="match status" value="1"/>
</dbReference>
<evidence type="ECO:0000259" key="3">
    <source>
        <dbReference type="Pfam" id="PF26168"/>
    </source>
</evidence>
<keyword evidence="2" id="KW-0808">Transferase</keyword>
<comment type="similarity">
    <text evidence="1">Belongs to the UDP-glycosyltransferase family.</text>
</comment>
<feature type="domain" description="Glycosyltransferase N-terminal" evidence="3">
    <location>
        <begin position="13"/>
        <end position="235"/>
    </location>
</feature>
<comment type="caution">
    <text evidence="4">The sequence shown here is derived from an EMBL/GenBank/DDBJ whole genome shotgun (WGS) entry which is preliminary data.</text>
</comment>
<gene>
    <name evidence="4" type="ORF">RND81_08G215300</name>
</gene>
<dbReference type="Gene3D" id="3.40.50.2000">
    <property type="entry name" value="Glycogen Phosphorylase B"/>
    <property type="match status" value="2"/>
</dbReference>
<dbReference type="GO" id="GO:0016135">
    <property type="term" value="P:saponin biosynthetic process"/>
    <property type="evidence" value="ECO:0007669"/>
    <property type="project" value="UniProtKB-ARBA"/>
</dbReference>
<dbReference type="PANTHER" id="PTHR48045:SF31">
    <property type="entry name" value="UDP-GLYCOSYLTRANSFERASE 76B1-LIKE"/>
    <property type="match status" value="1"/>
</dbReference>
<dbReference type="Proteomes" id="UP001443914">
    <property type="component" value="Unassembled WGS sequence"/>
</dbReference>
<evidence type="ECO:0000256" key="1">
    <source>
        <dbReference type="ARBA" id="ARBA00009995"/>
    </source>
</evidence>
<proteinExistence type="inferred from homology"/>
<dbReference type="SUPFAM" id="SSF53756">
    <property type="entry name" value="UDP-Glycosyltransferase/glycogen phosphorylase"/>
    <property type="match status" value="1"/>
</dbReference>
<dbReference type="Pfam" id="PF00201">
    <property type="entry name" value="UDPGT"/>
    <property type="match status" value="1"/>
</dbReference>
<accession>A0AAW1J9D3</accession>
<keyword evidence="5" id="KW-1185">Reference proteome</keyword>
<sequence>METKQESKLNCRVILFPQPYIGHLTPMLNLGNALYSKGFSVTIIQTRFNSLNPSEHPNFSFHYIEDPMSKDAAPWSGTLRTIVLLNESCLGGFRDCLSRILEDASVKKETVACLIADPMWAFVGSVADEFNLPRLALRTGGLLALILYDSLSLLRDKGYFQESEQEAAVVEIPPLKVKDLPSEEYHETMTLMAKGTKSYSQGIICNSFKELDGTILDRVRKTLRSTPIFPIGPLHKYASTSLASIITPDQSTITWLNTQAPNSVLYVSFGTLATLSKEEFLEVAWGLANSEQPFLWAALPRLINGLKTNDALFSDDFLEAVKDRSHIIAWAPQKEVLAHPAVGGFWTHCGWNSTIESICEGVPMICLPFFGDQKMNARHLSDVLKVALQLEKGINRHEIERTIRRLMVEKEGEELRKRSASLKLVAEQCIEEGGSSHESLDQLTSHILSYCGVEKMTVHNHLKK</sequence>
<dbReference type="FunFam" id="3.40.50.2000:FF:000120">
    <property type="entry name" value="UDP-glycosyltransferase 76C1"/>
    <property type="match status" value="1"/>
</dbReference>
<evidence type="ECO:0000256" key="2">
    <source>
        <dbReference type="ARBA" id="ARBA00022679"/>
    </source>
</evidence>
<reference evidence="4" key="1">
    <citation type="submission" date="2024-03" db="EMBL/GenBank/DDBJ databases">
        <title>WGS assembly of Saponaria officinalis var. Norfolk2.</title>
        <authorList>
            <person name="Jenkins J."/>
            <person name="Shu S."/>
            <person name="Grimwood J."/>
            <person name="Barry K."/>
            <person name="Goodstein D."/>
            <person name="Schmutz J."/>
            <person name="Leebens-Mack J."/>
            <person name="Osbourn A."/>
        </authorList>
    </citation>
    <scope>NUCLEOTIDE SEQUENCE [LARGE SCALE GENOMIC DNA]</scope>
    <source>
        <strain evidence="4">JIC</strain>
    </source>
</reference>